<reference evidence="2" key="1">
    <citation type="journal article" date="2020" name="Fungal Divers.">
        <title>Resolving the Mortierellaceae phylogeny through synthesis of multi-gene phylogenetics and phylogenomics.</title>
        <authorList>
            <person name="Vandepol N."/>
            <person name="Liber J."/>
            <person name="Desiro A."/>
            <person name="Na H."/>
            <person name="Kennedy M."/>
            <person name="Barry K."/>
            <person name="Grigoriev I.V."/>
            <person name="Miller A.N."/>
            <person name="O'Donnell K."/>
            <person name="Stajich J.E."/>
            <person name="Bonito G."/>
        </authorList>
    </citation>
    <scope>NUCLEOTIDE SEQUENCE</scope>
    <source>
        <strain evidence="2">MES-2147</strain>
    </source>
</reference>
<feature type="domain" description="Plasmid pRiA4b Orf3-like" evidence="1">
    <location>
        <begin position="11"/>
        <end position="188"/>
    </location>
</feature>
<keyword evidence="3" id="KW-1185">Reference proteome</keyword>
<sequence>MPKYTQQQKEIYSVKISIKRMKPPIWRRVHLWSDTTLRQLHMIIQGTMRWENHHLHKFDFTGNVKFEDFMHLGGLETALAYGNAMEAQKYDEKTTRLNQVAPPGTTFAYVYDFGDNWDIVIQVEKVVGQLHVGIKLPICVAGRRASPREGGIGIRGYEYMPSEDEEDENEVARREEIDPAKFDRQEIDAALCRLQT</sequence>
<organism evidence="2 3">
    <name type="scientific">Modicella reniformis</name>
    <dbReference type="NCBI Taxonomy" id="1440133"/>
    <lineage>
        <taxon>Eukaryota</taxon>
        <taxon>Fungi</taxon>
        <taxon>Fungi incertae sedis</taxon>
        <taxon>Mucoromycota</taxon>
        <taxon>Mortierellomycotina</taxon>
        <taxon>Mortierellomycetes</taxon>
        <taxon>Mortierellales</taxon>
        <taxon>Mortierellaceae</taxon>
        <taxon>Modicella</taxon>
    </lineage>
</organism>
<dbReference type="PANTHER" id="PTHR41878:SF1">
    <property type="entry name" value="TNPR PROTEIN"/>
    <property type="match status" value="1"/>
</dbReference>
<evidence type="ECO:0000313" key="2">
    <source>
        <dbReference type="EMBL" id="KAF9926220.1"/>
    </source>
</evidence>
<dbReference type="InterPro" id="IPR012912">
    <property type="entry name" value="Plasmid_pRiA4b_Orf3-like"/>
</dbReference>
<name>A0A9P6LSD2_9FUNG</name>
<dbReference type="InterPro" id="IPR024047">
    <property type="entry name" value="MM3350-like_sf"/>
</dbReference>
<accession>A0A9P6LSD2</accession>
<dbReference type="AlphaFoldDB" id="A0A9P6LSD2"/>
<dbReference type="Pfam" id="PF07929">
    <property type="entry name" value="PRiA4_ORF3"/>
    <property type="match status" value="1"/>
</dbReference>
<dbReference type="PANTHER" id="PTHR41878">
    <property type="entry name" value="LEXA REPRESSOR-RELATED"/>
    <property type="match status" value="1"/>
</dbReference>
<dbReference type="SUPFAM" id="SSF159941">
    <property type="entry name" value="MM3350-like"/>
    <property type="match status" value="1"/>
</dbReference>
<evidence type="ECO:0000259" key="1">
    <source>
        <dbReference type="Pfam" id="PF07929"/>
    </source>
</evidence>
<comment type="caution">
    <text evidence="2">The sequence shown here is derived from an EMBL/GenBank/DDBJ whole genome shotgun (WGS) entry which is preliminary data.</text>
</comment>
<dbReference type="EMBL" id="JAAAHW010010423">
    <property type="protein sequence ID" value="KAF9926220.1"/>
    <property type="molecule type" value="Genomic_DNA"/>
</dbReference>
<protein>
    <recommendedName>
        <fullName evidence="1">Plasmid pRiA4b Orf3-like domain-containing protein</fullName>
    </recommendedName>
</protein>
<dbReference type="Gene3D" id="3.10.290.30">
    <property type="entry name" value="MM3350-like"/>
    <property type="match status" value="1"/>
</dbReference>
<gene>
    <name evidence="2" type="ORF">BGZ65_007369</name>
</gene>
<dbReference type="Proteomes" id="UP000749646">
    <property type="component" value="Unassembled WGS sequence"/>
</dbReference>
<dbReference type="OrthoDB" id="407198at2759"/>
<evidence type="ECO:0000313" key="3">
    <source>
        <dbReference type="Proteomes" id="UP000749646"/>
    </source>
</evidence>
<proteinExistence type="predicted"/>